<keyword evidence="1" id="KW-0812">Transmembrane</keyword>
<keyword evidence="1" id="KW-1133">Transmembrane helix</keyword>
<feature type="transmembrane region" description="Helical" evidence="1">
    <location>
        <begin position="55"/>
        <end position="79"/>
    </location>
</feature>
<organism evidence="2">
    <name type="scientific">Cacopsylla melanoneura</name>
    <dbReference type="NCBI Taxonomy" id="428564"/>
    <lineage>
        <taxon>Eukaryota</taxon>
        <taxon>Metazoa</taxon>
        <taxon>Ecdysozoa</taxon>
        <taxon>Arthropoda</taxon>
        <taxon>Hexapoda</taxon>
        <taxon>Insecta</taxon>
        <taxon>Pterygota</taxon>
        <taxon>Neoptera</taxon>
        <taxon>Paraneoptera</taxon>
        <taxon>Hemiptera</taxon>
        <taxon>Sternorrhyncha</taxon>
        <taxon>Psylloidea</taxon>
        <taxon>Psyllidae</taxon>
        <taxon>Psyllinae</taxon>
        <taxon>Cacopsylla</taxon>
    </lineage>
</organism>
<evidence type="ECO:0000256" key="1">
    <source>
        <dbReference type="SAM" id="Phobius"/>
    </source>
</evidence>
<sequence length="125" mass="13924">MTILNRWQRKASDLLSPVSSINILPTSWTNFFPSLHQGPILSTAIGTKMYWSTRFLYLFFFFEAAISATLPASLLANLMLEGARVSVQVASHTIHFPFFQGIMLIPSGRLPSSLMTPTGSMMILQ</sequence>
<reference evidence="2" key="1">
    <citation type="submission" date="2021-05" db="EMBL/GenBank/DDBJ databases">
        <authorList>
            <person name="Alioto T."/>
            <person name="Alioto T."/>
            <person name="Gomez Garrido J."/>
        </authorList>
    </citation>
    <scope>NUCLEOTIDE SEQUENCE</scope>
</reference>
<proteinExistence type="predicted"/>
<dbReference type="EMBL" id="HBUF01345570">
    <property type="protein sequence ID" value="CAG6708991.1"/>
    <property type="molecule type" value="Transcribed_RNA"/>
</dbReference>
<name>A0A8D8UQ24_9HEMI</name>
<evidence type="ECO:0000313" key="2">
    <source>
        <dbReference type="EMBL" id="CAG6708991.1"/>
    </source>
</evidence>
<dbReference type="EMBL" id="HBUF01345572">
    <property type="protein sequence ID" value="CAG6708998.1"/>
    <property type="molecule type" value="Transcribed_RNA"/>
</dbReference>
<dbReference type="AlphaFoldDB" id="A0A8D8UQ24"/>
<accession>A0A8D8UQ24</accession>
<protein>
    <submittedName>
        <fullName evidence="2">Uncharacterized protein</fullName>
    </submittedName>
</protein>
<keyword evidence="1" id="KW-0472">Membrane</keyword>